<dbReference type="EMBL" id="GEEE01018144">
    <property type="protein sequence ID" value="JAP45081.1"/>
    <property type="molecule type" value="Transcribed_RNA"/>
</dbReference>
<evidence type="ECO:0000256" key="6">
    <source>
        <dbReference type="SAM" id="Phobius"/>
    </source>
</evidence>
<dbReference type="GO" id="GO:0022857">
    <property type="term" value="F:transmembrane transporter activity"/>
    <property type="evidence" value="ECO:0007669"/>
    <property type="project" value="InterPro"/>
</dbReference>
<feature type="transmembrane region" description="Helical" evidence="6">
    <location>
        <begin position="241"/>
        <end position="263"/>
    </location>
</feature>
<proteinExistence type="predicted"/>
<name>A0A0X3NZ68_SCHSO</name>
<dbReference type="SUPFAM" id="SSF103473">
    <property type="entry name" value="MFS general substrate transporter"/>
    <property type="match status" value="1"/>
</dbReference>
<feature type="transmembrane region" description="Helical" evidence="6">
    <location>
        <begin position="399"/>
        <end position="418"/>
    </location>
</feature>
<protein>
    <submittedName>
        <fullName evidence="8">Monocarboxylate transporter 14</fullName>
    </submittedName>
</protein>
<feature type="transmembrane region" description="Helical" evidence="6">
    <location>
        <begin position="307"/>
        <end position="328"/>
    </location>
</feature>
<feature type="transmembrane region" description="Helical" evidence="6">
    <location>
        <begin position="109"/>
        <end position="130"/>
    </location>
</feature>
<sequence length="439" mass="48664">MATYIASYIISNVDSEFNKGRVVWLSAAALASQGVFMPMGGLLAPKLGVRLVVIIGSVINSGIYMLTYFAIQKGFIYVLLTHVGSLGLGIGLSYSVVMQTASSWFPEHSGLIVGLIAAGFGLGAFVFTPIQLKYVNPNNIAVNNETRLFDDPEVLGRIPMSYLIIGGIMCGLQLIGCLILRKKPSKKNEEKDMATTLSLEGKSLDELETTSDSLCDSENPDAYEKMGIMELGPKKVLRCRYFYLLWLLMFCNIIPITLLTSVYKLVGQEHINDDTFLSTIATLSSLFNSLGRVFWGFLVDRLSFKIPICTMLILWSTALFVFPNVFYWKAAEMYLYGIVVCLMFFAMSGVFGIMPAATRILFGHENMATNYGMVFSAFSVGSILSALASQYAKGAWTELFYASGGVCILALFVIIWIFDPQLPKRCRPFCFCARTDYRR</sequence>
<dbReference type="GO" id="GO:0016020">
    <property type="term" value="C:membrane"/>
    <property type="evidence" value="ECO:0007669"/>
    <property type="project" value="UniProtKB-SubCell"/>
</dbReference>
<dbReference type="InterPro" id="IPR036259">
    <property type="entry name" value="MFS_trans_sf"/>
</dbReference>
<evidence type="ECO:0000256" key="5">
    <source>
        <dbReference type="ARBA" id="ARBA00023136"/>
    </source>
</evidence>
<dbReference type="InterPro" id="IPR011701">
    <property type="entry name" value="MFS"/>
</dbReference>
<dbReference type="Gene3D" id="1.20.1250.20">
    <property type="entry name" value="MFS general substrate transporter like domains"/>
    <property type="match status" value="2"/>
</dbReference>
<keyword evidence="2" id="KW-0813">Transport</keyword>
<feature type="transmembrane region" description="Helical" evidence="6">
    <location>
        <begin position="51"/>
        <end position="71"/>
    </location>
</feature>
<evidence type="ECO:0000313" key="8">
    <source>
        <dbReference type="EMBL" id="JAP45081.1"/>
    </source>
</evidence>
<evidence type="ECO:0000256" key="2">
    <source>
        <dbReference type="ARBA" id="ARBA00022448"/>
    </source>
</evidence>
<dbReference type="InterPro" id="IPR020846">
    <property type="entry name" value="MFS_dom"/>
</dbReference>
<evidence type="ECO:0000259" key="7">
    <source>
        <dbReference type="PROSITE" id="PS50850"/>
    </source>
</evidence>
<comment type="subcellular location">
    <subcellularLocation>
        <location evidence="1">Membrane</location>
        <topology evidence="1">Multi-pass membrane protein</topology>
    </subcellularLocation>
</comment>
<dbReference type="Pfam" id="PF07690">
    <property type="entry name" value="MFS_1"/>
    <property type="match status" value="2"/>
</dbReference>
<reference evidence="8" key="1">
    <citation type="submission" date="2016-01" db="EMBL/GenBank/DDBJ databases">
        <title>Reference transcriptome for the parasite Schistocephalus solidus: insights into the molecular evolution of parasitism.</title>
        <authorList>
            <person name="Hebert F.O."/>
            <person name="Grambauer S."/>
            <person name="Barber I."/>
            <person name="Landry C.R."/>
            <person name="Aubin-Horth N."/>
        </authorList>
    </citation>
    <scope>NUCLEOTIDE SEQUENCE</scope>
</reference>
<feature type="transmembrane region" description="Helical" evidence="6">
    <location>
        <begin position="160"/>
        <end position="180"/>
    </location>
</feature>
<dbReference type="InterPro" id="IPR052983">
    <property type="entry name" value="MFS_Riboflavin_Transporter"/>
</dbReference>
<feature type="transmembrane region" description="Helical" evidence="6">
    <location>
        <begin position="334"/>
        <end position="356"/>
    </location>
</feature>
<gene>
    <name evidence="8" type="primary">MOT14</name>
    <name evidence="8" type="ORF">TR123680</name>
</gene>
<keyword evidence="4 6" id="KW-1133">Transmembrane helix</keyword>
<accession>A0A0X3NZ68</accession>
<keyword evidence="5 6" id="KW-0472">Membrane</keyword>
<feature type="transmembrane region" description="Helical" evidence="6">
    <location>
        <begin position="22"/>
        <end position="44"/>
    </location>
</feature>
<evidence type="ECO:0000256" key="1">
    <source>
        <dbReference type="ARBA" id="ARBA00004141"/>
    </source>
</evidence>
<dbReference type="PANTHER" id="PTHR43385:SF1">
    <property type="entry name" value="RIBOFLAVIN TRANSPORTER RIBJ"/>
    <property type="match status" value="1"/>
</dbReference>
<dbReference type="AlphaFoldDB" id="A0A0X3NZ68"/>
<organism evidence="8">
    <name type="scientific">Schistocephalus solidus</name>
    <name type="common">Tapeworm</name>
    <dbReference type="NCBI Taxonomy" id="70667"/>
    <lineage>
        <taxon>Eukaryota</taxon>
        <taxon>Metazoa</taxon>
        <taxon>Spiralia</taxon>
        <taxon>Lophotrochozoa</taxon>
        <taxon>Platyhelminthes</taxon>
        <taxon>Cestoda</taxon>
        <taxon>Eucestoda</taxon>
        <taxon>Diphyllobothriidea</taxon>
        <taxon>Diphyllobothriidae</taxon>
        <taxon>Schistocephalus</taxon>
    </lineage>
</organism>
<keyword evidence="3 6" id="KW-0812">Transmembrane</keyword>
<feature type="transmembrane region" description="Helical" evidence="6">
    <location>
        <begin position="77"/>
        <end position="97"/>
    </location>
</feature>
<dbReference type="PANTHER" id="PTHR43385">
    <property type="entry name" value="RIBOFLAVIN TRANSPORTER RIBJ"/>
    <property type="match status" value="1"/>
</dbReference>
<evidence type="ECO:0000256" key="3">
    <source>
        <dbReference type="ARBA" id="ARBA00022692"/>
    </source>
</evidence>
<feature type="transmembrane region" description="Helical" evidence="6">
    <location>
        <begin position="368"/>
        <end position="387"/>
    </location>
</feature>
<feature type="domain" description="Major facilitator superfamily (MFS) profile" evidence="7">
    <location>
        <begin position="1"/>
        <end position="422"/>
    </location>
</feature>
<dbReference type="PROSITE" id="PS50850">
    <property type="entry name" value="MFS"/>
    <property type="match status" value="1"/>
</dbReference>
<evidence type="ECO:0000256" key="4">
    <source>
        <dbReference type="ARBA" id="ARBA00022989"/>
    </source>
</evidence>